<organism evidence="2 3">
    <name type="scientific">Microbacterium testaceum (strain StLB037)</name>
    <dbReference type="NCBI Taxonomy" id="979556"/>
    <lineage>
        <taxon>Bacteria</taxon>
        <taxon>Bacillati</taxon>
        <taxon>Actinomycetota</taxon>
        <taxon>Actinomycetes</taxon>
        <taxon>Micrococcales</taxon>
        <taxon>Microbacteriaceae</taxon>
        <taxon>Microbacterium</taxon>
    </lineage>
</organism>
<dbReference type="InterPro" id="IPR012341">
    <property type="entry name" value="6hp_glycosidase-like_sf"/>
</dbReference>
<dbReference type="OrthoDB" id="9798687at2"/>
<feature type="domain" description="Mannosylglycerate hydrolase MGH1-like glycoside hydrolase" evidence="1">
    <location>
        <begin position="251"/>
        <end position="554"/>
    </location>
</feature>
<protein>
    <submittedName>
        <fullName evidence="2">Glycogen debranching enzyme</fullName>
    </submittedName>
</protein>
<dbReference type="Proteomes" id="UP000008975">
    <property type="component" value="Chromosome"/>
</dbReference>
<dbReference type="STRING" id="979556.MTES_2146"/>
<dbReference type="Gene3D" id="1.50.10.10">
    <property type="match status" value="1"/>
</dbReference>
<gene>
    <name evidence="2" type="ordered locus">MTES_2146</name>
</gene>
<dbReference type="EMBL" id="AP012052">
    <property type="protein sequence ID" value="BAJ75110.1"/>
    <property type="molecule type" value="Genomic_DNA"/>
</dbReference>
<dbReference type="KEGG" id="mts:MTES_2146"/>
<dbReference type="RefSeq" id="WP_013585235.1">
    <property type="nucleotide sequence ID" value="NC_015125.1"/>
</dbReference>
<dbReference type="InterPro" id="IPR008928">
    <property type="entry name" value="6-hairpin_glycosidase_sf"/>
</dbReference>
<evidence type="ECO:0000313" key="3">
    <source>
        <dbReference type="Proteomes" id="UP000008975"/>
    </source>
</evidence>
<sequence length="574" mass="63287">MSHPSLPTFDVREIPFSFRGSWLDLSPVVGLHRQVDDVHLVSHVNGMHAVLRLTPTVDGERADATTRADAAALAWAVGETVVATAVFESADIVRIAGAGADFTLADAVEELTPFTGSYFFRDPLDGAYVFTSYETGRRYRVTVLSGEVATEGVEALGQSVRALTVGGDTWEIAIEQIEAAAPAYRAGEAFDEVRARVVEEFTDYLDRIAGWRTEATPAVARAAYVLWSATVAPAGFVTRESVLMSKHWMDKVWSWDHTFNALALAPGLADAALDQFFAPFDHQDAAGAMPDSITHAEVLYNYVKPPIHGWAWAKLRERLARPLTEDELFAGYARLSRWSRFWLDYRTAPGRDLPYYQHGNDSGWDNSTTFDHDRVIEAPDLAAFLVVQLDVLADLADELGTGEGADWRAERDRVQGALLRDLRDDEGFFAVGALSGTVSKRSSLLNLLPVLASERFPAAVTDALAERIAEHLTTWGPATQLVGTPEYEDDGYWRGPIWAPSTMLIEEGLRRGGHVELADTINERFRRLCEESGFAENFDARTGAGLRDRAYTWTASVYLVFAHEHTLRTAGGDA</sequence>
<reference evidence="2 3" key="1">
    <citation type="journal article" date="2011" name="J. Bacteriol.">
        <title>Genome sequence of Microbacterium testaceum StLB037, an N-acylhomoserine lactone-degrading bacterium isolated from potato leaves.</title>
        <authorList>
            <person name="Morohoshi T."/>
            <person name="Wang W.-Z."/>
            <person name="Someya N."/>
            <person name="Ikeda T."/>
        </authorList>
    </citation>
    <scope>NUCLEOTIDE SEQUENCE [LARGE SCALE GENOMIC DNA]</scope>
    <source>
        <strain evidence="2 3">StLB037</strain>
    </source>
</reference>
<evidence type="ECO:0000313" key="2">
    <source>
        <dbReference type="EMBL" id="BAJ75110.1"/>
    </source>
</evidence>
<dbReference type="HOGENOM" id="CLU_030429_0_0_11"/>
<proteinExistence type="predicted"/>
<dbReference type="InterPro" id="IPR054491">
    <property type="entry name" value="MGH1-like_GH"/>
</dbReference>
<name>E8NEM5_MICTS</name>
<reference key="2">
    <citation type="submission" date="2011-02" db="EMBL/GenBank/DDBJ databases">
        <title>Genome sequence of Microbacterium testaceum StLB037.</title>
        <authorList>
            <person name="Morohoshi T."/>
            <person name="Wang W.Z."/>
            <person name="Someya N."/>
            <person name="Ikeda T."/>
        </authorList>
    </citation>
    <scope>NUCLEOTIDE SEQUENCE</scope>
    <source>
        <strain>StLB037</strain>
    </source>
</reference>
<dbReference type="AlphaFoldDB" id="E8NEM5"/>
<evidence type="ECO:0000259" key="1">
    <source>
        <dbReference type="Pfam" id="PF22422"/>
    </source>
</evidence>
<accession>E8NEM5</accession>
<dbReference type="Pfam" id="PF22422">
    <property type="entry name" value="MGH1-like_GH"/>
    <property type="match status" value="1"/>
</dbReference>
<dbReference type="SUPFAM" id="SSF48208">
    <property type="entry name" value="Six-hairpin glycosidases"/>
    <property type="match status" value="1"/>
</dbReference>
<dbReference type="eggNOG" id="COG1626">
    <property type="taxonomic scope" value="Bacteria"/>
</dbReference>
<dbReference type="GO" id="GO:0005975">
    <property type="term" value="P:carbohydrate metabolic process"/>
    <property type="evidence" value="ECO:0007669"/>
    <property type="project" value="InterPro"/>
</dbReference>